<evidence type="ECO:0000313" key="3">
    <source>
        <dbReference type="EMBL" id="MPR31121.1"/>
    </source>
</evidence>
<dbReference type="EMBL" id="VOSK01000547">
    <property type="protein sequence ID" value="MPR31121.1"/>
    <property type="molecule type" value="Genomic_DNA"/>
</dbReference>
<name>A0A5N7MVY7_9HYPH</name>
<comment type="caution">
    <text evidence="3">The sequence shown here is derived from an EMBL/GenBank/DDBJ whole genome shotgun (WGS) entry which is preliminary data.</text>
</comment>
<dbReference type="Proteomes" id="UP000403266">
    <property type="component" value="Unassembled WGS sequence"/>
</dbReference>
<feature type="region of interest" description="Disordered" evidence="1">
    <location>
        <begin position="221"/>
        <end position="266"/>
    </location>
</feature>
<proteinExistence type="predicted"/>
<evidence type="ECO:0008006" key="5">
    <source>
        <dbReference type="Google" id="ProtNLM"/>
    </source>
</evidence>
<feature type="region of interest" description="Disordered" evidence="1">
    <location>
        <begin position="109"/>
        <end position="173"/>
    </location>
</feature>
<accession>A0A5N7MVY7</accession>
<feature type="signal peptide" evidence="2">
    <location>
        <begin position="1"/>
        <end position="25"/>
    </location>
</feature>
<dbReference type="OrthoDB" id="8018763at2"/>
<keyword evidence="4" id="KW-1185">Reference proteome</keyword>
<feature type="compositionally biased region" description="Basic and acidic residues" evidence="1">
    <location>
        <begin position="118"/>
        <end position="131"/>
    </location>
</feature>
<gene>
    <name evidence="3" type="ORF">FS320_41025</name>
</gene>
<sequence length="266" mass="27674">MSRMFTALGASIVALAAMASSSVEAKTVFYEINGERYSYDTSNRQQAAAARQQIEAAKTVEAARAKAAAERASNPLVAVFGSQAQREAAEAQAQLERILADQQRAAAARKAQRPLASAKDDSATKSAEQKPGETASTIQREPTTVPAIAAAQSPRLQSAPDLRGAGEPAQSNGVPKAAIKSIFLDAETGIKTIIRVDGSIHEELFDPSVLSTLDSDQRSAPAVSAVTGVAQPHKGPPDDTTGSTGLPRTLLGLNAGADAPERFPTN</sequence>
<dbReference type="RefSeq" id="WP_152718300.1">
    <property type="nucleotide sequence ID" value="NZ_VOSJ01000588.1"/>
</dbReference>
<protein>
    <recommendedName>
        <fullName evidence="5">DUF4148 domain-containing protein</fullName>
    </recommendedName>
</protein>
<evidence type="ECO:0000256" key="2">
    <source>
        <dbReference type="SAM" id="SignalP"/>
    </source>
</evidence>
<evidence type="ECO:0000313" key="4">
    <source>
        <dbReference type="Proteomes" id="UP000403266"/>
    </source>
</evidence>
<dbReference type="AlphaFoldDB" id="A0A5N7MVY7"/>
<feature type="chain" id="PRO_5030135813" description="DUF4148 domain-containing protein" evidence="2">
    <location>
        <begin position="26"/>
        <end position="266"/>
    </location>
</feature>
<reference evidence="3 4" key="1">
    <citation type="journal article" date="2019" name="Syst. Appl. Microbiol.">
        <title>Microvirga tunisiensis sp. nov., a root nodule symbiotic bacterium isolated from Lupinus micranthus and L. luteus grown in Northern Tunisia.</title>
        <authorList>
            <person name="Msaddak A."/>
            <person name="Rejili M."/>
            <person name="Duran D."/>
            <person name="Mars M."/>
            <person name="Palacios J.M."/>
            <person name="Ruiz-Argueso T."/>
            <person name="Rey L."/>
            <person name="Imperial J."/>
        </authorList>
    </citation>
    <scope>NUCLEOTIDE SEQUENCE [LARGE SCALE GENOMIC DNA]</scope>
    <source>
        <strain evidence="3 4">Lmie10</strain>
    </source>
</reference>
<keyword evidence="2" id="KW-0732">Signal</keyword>
<evidence type="ECO:0000256" key="1">
    <source>
        <dbReference type="SAM" id="MobiDB-lite"/>
    </source>
</evidence>
<organism evidence="3 4">
    <name type="scientific">Microvirga tunisiensis</name>
    <dbReference type="NCBI Taxonomy" id="2108360"/>
    <lineage>
        <taxon>Bacteria</taxon>
        <taxon>Pseudomonadati</taxon>
        <taxon>Pseudomonadota</taxon>
        <taxon>Alphaproteobacteria</taxon>
        <taxon>Hyphomicrobiales</taxon>
        <taxon>Methylobacteriaceae</taxon>
        <taxon>Microvirga</taxon>
    </lineage>
</organism>